<name>A0AAV7PMC7_PLEWA</name>
<proteinExistence type="predicted"/>
<organism evidence="2 3">
    <name type="scientific">Pleurodeles waltl</name>
    <name type="common">Iberian ribbed newt</name>
    <dbReference type="NCBI Taxonomy" id="8319"/>
    <lineage>
        <taxon>Eukaryota</taxon>
        <taxon>Metazoa</taxon>
        <taxon>Chordata</taxon>
        <taxon>Craniata</taxon>
        <taxon>Vertebrata</taxon>
        <taxon>Euteleostomi</taxon>
        <taxon>Amphibia</taxon>
        <taxon>Batrachia</taxon>
        <taxon>Caudata</taxon>
        <taxon>Salamandroidea</taxon>
        <taxon>Salamandridae</taxon>
        <taxon>Pleurodelinae</taxon>
        <taxon>Pleurodeles</taxon>
    </lineage>
</organism>
<reference evidence="2" key="1">
    <citation type="journal article" date="2022" name="bioRxiv">
        <title>Sequencing and chromosome-scale assembly of the giantPleurodeles waltlgenome.</title>
        <authorList>
            <person name="Brown T."/>
            <person name="Elewa A."/>
            <person name="Iarovenko S."/>
            <person name="Subramanian E."/>
            <person name="Araus A.J."/>
            <person name="Petzold A."/>
            <person name="Susuki M."/>
            <person name="Suzuki K.-i.T."/>
            <person name="Hayashi T."/>
            <person name="Toyoda A."/>
            <person name="Oliveira C."/>
            <person name="Osipova E."/>
            <person name="Leigh N.D."/>
            <person name="Simon A."/>
            <person name="Yun M.H."/>
        </authorList>
    </citation>
    <scope>NUCLEOTIDE SEQUENCE</scope>
    <source>
        <strain evidence="2">20211129_DDA</strain>
        <tissue evidence="2">Liver</tissue>
    </source>
</reference>
<evidence type="ECO:0000313" key="3">
    <source>
        <dbReference type="Proteomes" id="UP001066276"/>
    </source>
</evidence>
<dbReference type="EMBL" id="JANPWB010000011">
    <property type="protein sequence ID" value="KAJ1128230.1"/>
    <property type="molecule type" value="Genomic_DNA"/>
</dbReference>
<comment type="caution">
    <text evidence="2">The sequence shown here is derived from an EMBL/GenBank/DDBJ whole genome shotgun (WGS) entry which is preliminary data.</text>
</comment>
<evidence type="ECO:0000313" key="2">
    <source>
        <dbReference type="EMBL" id="KAJ1128230.1"/>
    </source>
</evidence>
<dbReference type="AlphaFoldDB" id="A0AAV7PMC7"/>
<dbReference type="Proteomes" id="UP001066276">
    <property type="component" value="Chromosome 7"/>
</dbReference>
<feature type="region of interest" description="Disordered" evidence="1">
    <location>
        <begin position="1"/>
        <end position="22"/>
    </location>
</feature>
<gene>
    <name evidence="2" type="ORF">NDU88_006609</name>
</gene>
<sequence>MRPQAAVVSPSTASRQLARGTESGRIVRVPDTAHIAGPGQRFKAMPVPKNHQGLRFMLEITLQASSQ</sequence>
<protein>
    <submittedName>
        <fullName evidence="2">Uncharacterized protein</fullName>
    </submittedName>
</protein>
<evidence type="ECO:0000256" key="1">
    <source>
        <dbReference type="SAM" id="MobiDB-lite"/>
    </source>
</evidence>
<keyword evidence="3" id="KW-1185">Reference proteome</keyword>
<accession>A0AAV7PMC7</accession>